<gene>
    <name evidence="3" type="ORF">ACFFHU_17975</name>
</gene>
<organism evidence="3 4">
    <name type="scientific">Plantactinospora siamensis</name>
    <dbReference type="NCBI Taxonomy" id="555372"/>
    <lineage>
        <taxon>Bacteria</taxon>
        <taxon>Bacillati</taxon>
        <taxon>Actinomycetota</taxon>
        <taxon>Actinomycetes</taxon>
        <taxon>Micromonosporales</taxon>
        <taxon>Micromonosporaceae</taxon>
        <taxon>Plantactinospora</taxon>
    </lineage>
</organism>
<dbReference type="SUPFAM" id="SSF50370">
    <property type="entry name" value="Ricin B-like lectins"/>
    <property type="match status" value="1"/>
</dbReference>
<evidence type="ECO:0000313" key="3">
    <source>
        <dbReference type="EMBL" id="MFC0566015.1"/>
    </source>
</evidence>
<feature type="signal peptide" evidence="1">
    <location>
        <begin position="1"/>
        <end position="29"/>
    </location>
</feature>
<keyword evidence="1" id="KW-0732">Signal</keyword>
<comment type="caution">
    <text evidence="3">The sequence shown here is derived from an EMBL/GenBank/DDBJ whole genome shotgun (WGS) entry which is preliminary data.</text>
</comment>
<evidence type="ECO:0000313" key="4">
    <source>
        <dbReference type="Proteomes" id="UP001589894"/>
    </source>
</evidence>
<accession>A0ABV6NZ07</accession>
<feature type="domain" description="Ricin B lectin" evidence="2">
    <location>
        <begin position="31"/>
        <end position="171"/>
    </location>
</feature>
<sequence length="173" mass="18229">MIRRRIAGTVLVSLMSALLGVVLVQPAQATTGYYRIVNYGSGKCAEVDRFGAPYSNGGLVVQRTCDGADVQLWSPGGTGPYTFLNRASGLCMDVRNGVNADGTPVQQWACTGTTSMKWSINPNSFTGVHQITSQTGGRCLDVRGGSGADGAQLQIYHCTGFGNSAQVWSFVPA</sequence>
<evidence type="ECO:0000259" key="2">
    <source>
        <dbReference type="SMART" id="SM00458"/>
    </source>
</evidence>
<dbReference type="Gene3D" id="2.80.10.50">
    <property type="match status" value="3"/>
</dbReference>
<dbReference type="InterPro" id="IPR035992">
    <property type="entry name" value="Ricin_B-like_lectins"/>
</dbReference>
<dbReference type="SMART" id="SM00458">
    <property type="entry name" value="RICIN"/>
    <property type="match status" value="1"/>
</dbReference>
<proteinExistence type="predicted"/>
<protein>
    <submittedName>
        <fullName evidence="3">RICIN domain-containing protein</fullName>
    </submittedName>
</protein>
<evidence type="ECO:0000256" key="1">
    <source>
        <dbReference type="SAM" id="SignalP"/>
    </source>
</evidence>
<dbReference type="RefSeq" id="WP_377340373.1">
    <property type="nucleotide sequence ID" value="NZ_JBHLUE010000016.1"/>
</dbReference>
<reference evidence="3 4" key="1">
    <citation type="submission" date="2024-09" db="EMBL/GenBank/DDBJ databases">
        <authorList>
            <person name="Sun Q."/>
            <person name="Mori K."/>
        </authorList>
    </citation>
    <scope>NUCLEOTIDE SEQUENCE [LARGE SCALE GENOMIC DNA]</scope>
    <source>
        <strain evidence="3 4">TBRC 2205</strain>
    </source>
</reference>
<dbReference type="EMBL" id="JBHLUE010000016">
    <property type="protein sequence ID" value="MFC0566015.1"/>
    <property type="molecule type" value="Genomic_DNA"/>
</dbReference>
<name>A0ABV6NZ07_9ACTN</name>
<dbReference type="CDD" id="cd00161">
    <property type="entry name" value="beta-trefoil_Ricin-like"/>
    <property type="match status" value="1"/>
</dbReference>
<feature type="chain" id="PRO_5047420160" evidence="1">
    <location>
        <begin position="30"/>
        <end position="173"/>
    </location>
</feature>
<dbReference type="Pfam" id="PF14200">
    <property type="entry name" value="RicinB_lectin_2"/>
    <property type="match status" value="2"/>
</dbReference>
<dbReference type="PROSITE" id="PS50231">
    <property type="entry name" value="RICIN_B_LECTIN"/>
    <property type="match status" value="1"/>
</dbReference>
<dbReference type="Proteomes" id="UP001589894">
    <property type="component" value="Unassembled WGS sequence"/>
</dbReference>
<keyword evidence="4" id="KW-1185">Reference proteome</keyword>
<dbReference type="InterPro" id="IPR000772">
    <property type="entry name" value="Ricin_B_lectin"/>
</dbReference>